<evidence type="ECO:0000313" key="2">
    <source>
        <dbReference type="EMBL" id="BFO18180.1"/>
    </source>
</evidence>
<evidence type="ECO:0008006" key="3">
    <source>
        <dbReference type="Google" id="ProtNLM"/>
    </source>
</evidence>
<feature type="chain" id="PRO_5043434343" description="F5/8 type C domain-containing protein" evidence="1">
    <location>
        <begin position="27"/>
        <end position="153"/>
    </location>
</feature>
<gene>
    <name evidence="2" type="ORF">SHKM778_45680</name>
</gene>
<evidence type="ECO:0000256" key="1">
    <source>
        <dbReference type="SAM" id="SignalP"/>
    </source>
</evidence>
<reference evidence="2" key="2">
    <citation type="submission" date="2024-07" db="EMBL/GenBank/DDBJ databases">
        <title>Streptomyces haneummycinica sp. nov., a new antibiotic-producing actinobacterium isolated from marine sediment.</title>
        <authorList>
            <person name="Uemura M."/>
            <person name="Hamada M."/>
            <person name="Hirano S."/>
            <person name="Kobayashi K."/>
            <person name="Ohshiro T."/>
            <person name="Kobayashi T."/>
            <person name="Terahara T."/>
        </authorList>
    </citation>
    <scope>NUCLEOTIDE SEQUENCE</scope>
    <source>
        <strain evidence="2">KM77-8</strain>
    </source>
</reference>
<dbReference type="EMBL" id="AP035768">
    <property type="protein sequence ID" value="BFO18180.1"/>
    <property type="molecule type" value="Genomic_DNA"/>
</dbReference>
<protein>
    <recommendedName>
        <fullName evidence="3">F5/8 type C domain-containing protein</fullName>
    </recommendedName>
</protein>
<name>A0AAT9HL55_9ACTN</name>
<reference evidence="2" key="1">
    <citation type="submission" date="2024-06" db="EMBL/GenBank/DDBJ databases">
        <authorList>
            <consortium name="consrtm"/>
            <person name="Uemura M."/>
            <person name="Terahara T."/>
        </authorList>
    </citation>
    <scope>NUCLEOTIDE SEQUENCE</scope>
    <source>
        <strain evidence="2">KM77-8</strain>
    </source>
</reference>
<feature type="signal peptide" evidence="1">
    <location>
        <begin position="1"/>
        <end position="26"/>
    </location>
</feature>
<organism evidence="2">
    <name type="scientific">Streptomyces haneummycinicus</name>
    <dbReference type="NCBI Taxonomy" id="3074435"/>
    <lineage>
        <taxon>Bacteria</taxon>
        <taxon>Bacillati</taxon>
        <taxon>Actinomycetota</taxon>
        <taxon>Actinomycetes</taxon>
        <taxon>Kitasatosporales</taxon>
        <taxon>Streptomycetaceae</taxon>
        <taxon>Streptomyces</taxon>
    </lineage>
</organism>
<accession>A0AAT9HL55</accession>
<keyword evidence="1" id="KW-0732">Signal</keyword>
<proteinExistence type="predicted"/>
<dbReference type="AlphaFoldDB" id="A0AAT9HL55"/>
<sequence>MRLRQTAALTAATALAVLIPTADAHAAAIACGGSVSTQGIAANGCISAEKFKEGKVFFRDIKAHTVITNTRAHASYVEYEAFLHVAGDGDDWMKMGSGRTLVQRRSTVGPIEIASSTRVCFVVNAKVTVRVHVRPAGGAWSNWSSAATSQCQT</sequence>